<protein>
    <submittedName>
        <fullName evidence="1">Uncharacterized protein</fullName>
    </submittedName>
</protein>
<name>A0ABQ1WQR7_9BACT</name>
<proteinExistence type="predicted"/>
<dbReference type="Proteomes" id="UP000601361">
    <property type="component" value="Unassembled WGS sequence"/>
</dbReference>
<comment type="caution">
    <text evidence="1">The sequence shown here is derived from an EMBL/GenBank/DDBJ whole genome shotgun (WGS) entry which is preliminary data.</text>
</comment>
<organism evidence="1 2">
    <name type="scientific">Hymenobacter glacieicola</name>
    <dbReference type="NCBI Taxonomy" id="1562124"/>
    <lineage>
        <taxon>Bacteria</taxon>
        <taxon>Pseudomonadati</taxon>
        <taxon>Bacteroidota</taxon>
        <taxon>Cytophagia</taxon>
        <taxon>Cytophagales</taxon>
        <taxon>Hymenobacteraceae</taxon>
        <taxon>Hymenobacter</taxon>
    </lineage>
</organism>
<accession>A0ABQ1WQR7</accession>
<evidence type="ECO:0000313" key="2">
    <source>
        <dbReference type="Proteomes" id="UP000601361"/>
    </source>
</evidence>
<keyword evidence="2" id="KW-1185">Reference proteome</keyword>
<dbReference type="EMBL" id="BMGS01000004">
    <property type="protein sequence ID" value="GGG42551.1"/>
    <property type="molecule type" value="Genomic_DNA"/>
</dbReference>
<sequence>MAFLVGRTFTQLLFNVEEMYLSESLSAAQIQQFLQAALPGLTVFPWSALLGAEQPMEFDSANPAHIFFEVTASEVPQFPHHLAIYRTPSTDEEARALWLAQALSRQHCLNVLVPFTHPEKPQDPFYDIVFRQGVSYLADDRETAFGEPDAKPVRLLGPHALPRVDFDLFGRLIID</sequence>
<evidence type="ECO:0000313" key="1">
    <source>
        <dbReference type="EMBL" id="GGG42551.1"/>
    </source>
</evidence>
<reference evidence="2" key="1">
    <citation type="journal article" date="2019" name="Int. J. Syst. Evol. Microbiol.">
        <title>The Global Catalogue of Microorganisms (GCM) 10K type strain sequencing project: providing services to taxonomists for standard genome sequencing and annotation.</title>
        <authorList>
            <consortium name="The Broad Institute Genomics Platform"/>
            <consortium name="The Broad Institute Genome Sequencing Center for Infectious Disease"/>
            <person name="Wu L."/>
            <person name="Ma J."/>
        </authorList>
    </citation>
    <scope>NUCLEOTIDE SEQUENCE [LARGE SCALE GENOMIC DNA]</scope>
    <source>
        <strain evidence="2">CGMCC 1.12990</strain>
    </source>
</reference>
<gene>
    <name evidence="1" type="ORF">GCM10011378_18630</name>
</gene>